<evidence type="ECO:0000313" key="2">
    <source>
        <dbReference type="Proteomes" id="UP000298429"/>
    </source>
</evidence>
<organism evidence="1 2">
    <name type="scientific">Leptospira barantonii</name>
    <dbReference type="NCBI Taxonomy" id="2023184"/>
    <lineage>
        <taxon>Bacteria</taxon>
        <taxon>Pseudomonadati</taxon>
        <taxon>Spirochaetota</taxon>
        <taxon>Spirochaetia</taxon>
        <taxon>Leptospirales</taxon>
        <taxon>Leptospiraceae</taxon>
        <taxon>Leptospira</taxon>
    </lineage>
</organism>
<comment type="caution">
    <text evidence="1">The sequence shown here is derived from an EMBL/GenBank/DDBJ whole genome shotgun (WGS) entry which is preliminary data.</text>
</comment>
<sequence>MGPSSPVIGAGGHWVGNLGPNRYDVYPSGSYTIGDFWHVVDAHIDYGSTVTDCGTCGGTNSCHQVGPWFDCLQCPGGYSRSVSIGLCWVGGSVFVPCCTVTCCLNTCNTCNIPNWYTRYRVFKYEFLQWKPVQTYQIPGRYWS</sequence>
<dbReference type="Proteomes" id="UP000298429">
    <property type="component" value="Unassembled WGS sequence"/>
</dbReference>
<proteinExistence type="predicted"/>
<name>A0A5F2BH96_9LEPT</name>
<evidence type="ECO:0000313" key="1">
    <source>
        <dbReference type="EMBL" id="TGM04842.1"/>
    </source>
</evidence>
<accession>A0A5F2BH96</accession>
<dbReference type="AlphaFoldDB" id="A0A5F2BH96"/>
<dbReference type="EMBL" id="RQGN01000038">
    <property type="protein sequence ID" value="TGM04842.1"/>
    <property type="molecule type" value="Genomic_DNA"/>
</dbReference>
<gene>
    <name evidence="1" type="ORF">EHQ76_07300</name>
</gene>
<protein>
    <submittedName>
        <fullName evidence="1">Uncharacterized protein</fullName>
    </submittedName>
</protein>
<dbReference type="OrthoDB" id="332287at2"/>
<reference evidence="1 2" key="1">
    <citation type="journal article" date="2019" name="PLoS Negl. Trop. Dis.">
        <title>Revisiting the worldwide diversity of Leptospira species in the environment.</title>
        <authorList>
            <person name="Vincent A.T."/>
            <person name="Schiettekatte O."/>
            <person name="Bourhy P."/>
            <person name="Veyrier F.J."/>
            <person name="Picardeau M."/>
        </authorList>
    </citation>
    <scope>NUCLEOTIDE SEQUENCE [LARGE SCALE GENOMIC DNA]</scope>
    <source>
        <strain evidence="1 2">201702444</strain>
    </source>
</reference>